<dbReference type="SMART" id="SM00952">
    <property type="entry name" value="RAP"/>
    <property type="match status" value="1"/>
</dbReference>
<evidence type="ECO:0000313" key="5">
    <source>
        <dbReference type="EMBL" id="CAL4795647.1"/>
    </source>
</evidence>
<dbReference type="OrthoDB" id="413408at2759"/>
<evidence type="ECO:0000313" key="6">
    <source>
        <dbReference type="Proteomes" id="UP001152797"/>
    </source>
</evidence>
<evidence type="ECO:0000313" key="3">
    <source>
        <dbReference type="EMBL" id="CAI4008335.1"/>
    </source>
</evidence>
<evidence type="ECO:0000313" key="4">
    <source>
        <dbReference type="EMBL" id="CAL1161710.1"/>
    </source>
</evidence>
<sequence>ALLIAQAVQALTERSLRQLMLGIAFSGPSREAGVQELQRSLMWQSIDSWLSLGTWDSAGDTARLVANCAALEFGLTSEDMSTEAGIAFATLQQVPEAASTQPGDLQSLEQNIHEALHQVLQNHNKDAEISIMHPTPVCEISLAIPLLKVAVMVGSPEDFFRGPREAWADDSGIGWGRMAENELDHPALHGDFIFSQVDDMDGLDGREGGGSRFEVEPIETLETDSWSSSSSSSSSLGLSTWDSERSGSSGEWQRLPALRMRLLRQLGWKIVEVPYFEWRSLLRSEEQSFLNRLLQRDSDPQNEHAF</sequence>
<feature type="domain" description="RAP" evidence="2">
    <location>
        <begin position="221"/>
        <end position="293"/>
    </location>
</feature>
<gene>
    <name evidence="3" type="ORF">C1SCF055_LOCUS33786</name>
</gene>
<feature type="non-terminal residue" evidence="3">
    <location>
        <position position="1"/>
    </location>
</feature>
<dbReference type="EMBL" id="CAMXCT020004251">
    <property type="protein sequence ID" value="CAL1161710.1"/>
    <property type="molecule type" value="Genomic_DNA"/>
</dbReference>
<organism evidence="3">
    <name type="scientific">Cladocopium goreaui</name>
    <dbReference type="NCBI Taxonomy" id="2562237"/>
    <lineage>
        <taxon>Eukaryota</taxon>
        <taxon>Sar</taxon>
        <taxon>Alveolata</taxon>
        <taxon>Dinophyceae</taxon>
        <taxon>Suessiales</taxon>
        <taxon>Symbiodiniaceae</taxon>
        <taxon>Cladocopium</taxon>
    </lineage>
</organism>
<evidence type="ECO:0000256" key="1">
    <source>
        <dbReference type="SAM" id="MobiDB-lite"/>
    </source>
</evidence>
<name>A0A9P1GCH9_9DINO</name>
<proteinExistence type="predicted"/>
<keyword evidence="6" id="KW-1185">Reference proteome</keyword>
<evidence type="ECO:0000259" key="2">
    <source>
        <dbReference type="SMART" id="SM00952"/>
    </source>
</evidence>
<dbReference type="Pfam" id="PF08373">
    <property type="entry name" value="RAP"/>
    <property type="match status" value="1"/>
</dbReference>
<feature type="region of interest" description="Disordered" evidence="1">
    <location>
        <begin position="221"/>
        <end position="249"/>
    </location>
</feature>
<dbReference type="EMBL" id="CAMXCT010004251">
    <property type="protein sequence ID" value="CAI4008335.1"/>
    <property type="molecule type" value="Genomic_DNA"/>
</dbReference>
<reference evidence="3" key="1">
    <citation type="submission" date="2022-10" db="EMBL/GenBank/DDBJ databases">
        <authorList>
            <person name="Chen Y."/>
            <person name="Dougan E. K."/>
            <person name="Chan C."/>
            <person name="Rhodes N."/>
            <person name="Thang M."/>
        </authorList>
    </citation>
    <scope>NUCLEOTIDE SEQUENCE</scope>
</reference>
<protein>
    <submittedName>
        <fullName evidence="5">DNA excision repair protein ERCC-6-like</fullName>
    </submittedName>
</protein>
<accession>A0A9P1GCH9</accession>
<reference evidence="4" key="2">
    <citation type="submission" date="2024-04" db="EMBL/GenBank/DDBJ databases">
        <authorList>
            <person name="Chen Y."/>
            <person name="Shah S."/>
            <person name="Dougan E. K."/>
            <person name="Thang M."/>
            <person name="Chan C."/>
        </authorList>
    </citation>
    <scope>NUCLEOTIDE SEQUENCE [LARGE SCALE GENOMIC DNA]</scope>
</reference>
<dbReference type="EMBL" id="CAMXCT030004251">
    <property type="protein sequence ID" value="CAL4795647.1"/>
    <property type="molecule type" value="Genomic_DNA"/>
</dbReference>
<dbReference type="InterPro" id="IPR013584">
    <property type="entry name" value="RAP"/>
</dbReference>
<feature type="compositionally biased region" description="Low complexity" evidence="1">
    <location>
        <begin position="223"/>
        <end position="241"/>
    </location>
</feature>
<comment type="caution">
    <text evidence="3">The sequence shown here is derived from an EMBL/GenBank/DDBJ whole genome shotgun (WGS) entry which is preliminary data.</text>
</comment>
<dbReference type="AlphaFoldDB" id="A0A9P1GCH9"/>
<dbReference type="Proteomes" id="UP001152797">
    <property type="component" value="Unassembled WGS sequence"/>
</dbReference>